<evidence type="ECO:0000313" key="3">
    <source>
        <dbReference type="Proteomes" id="UP000620224"/>
    </source>
</evidence>
<dbReference type="AlphaFoldDB" id="A0A918J7Q9"/>
<accession>A0A918J7Q9</accession>
<keyword evidence="3" id="KW-1185">Reference proteome</keyword>
<name>A0A918J7Q9_9ACTN</name>
<dbReference type="InterPro" id="IPR011990">
    <property type="entry name" value="TPR-like_helical_dom_sf"/>
</dbReference>
<dbReference type="Gene3D" id="1.25.40.10">
    <property type="entry name" value="Tetratricopeptide repeat domain"/>
    <property type="match status" value="1"/>
</dbReference>
<sequence>MEVMGAPGKAAGTGDLAFAMEDLLDAYFADSDPRVLTDPEARRLADRLYYAIDWLSPGGQVADVARRFNAALLLGAYHWYRFRHEEQREDAGRASVMYLMVAKVAPQCVPGPLLDAFTESGSLVRDGEPTAGELAGYTGSAVGLLKEAEVTGDLCLLDDAVQLCLLSARANPRDDLVKAEALTVLGNVLVRRYEFADDADALDRAMVVTVKAGEMTPPDHPYFRTCSSGFGHIAIRTFQRDGDLHTLDLAVRSLRAAAYGAPDDDPHRAAHLTNLATALSLRGQRTGRAEDTEEAFEAQFEAVEITPPGHPDAPSRLINLAGALGTRSGDPAAGEDGRDLVVGLLEDVLPHVPEGHPNRPGCLIFLVHALGERFAHSGDPADLARSVEVGRQALAEGLSGGGYLEPDLLRVFARSLRAYAEHFAAPAALSEAVEVLRGVEQSLPGDHPDRTETLSMLGFALWDRFKAGGRTEDRHRAAEALSEASRVPTAPARSRTLAAAAAGTIAADSGDFARATDLFALALDQLELTAWRGLGRPDRESLISDFPDLVTNAAASAVRAGRPERAVELLEQGRGILLAQALETRADDQALRARAPDLADRLGEILLELDRLPDSPYATASWSAQDRRRANERRGELARRREEILAAIRALPRLAGFLRPPSFTSLREAAEHGPVVLLIASRYGCRALVLTGAGVRALPLGTDHRQVAERTLAFLRAVGPGGSPLAAHTVVVDTLAWLWEAVAEPVLQALGHTGAAGPDADPPRLWWCPTGLFTLFPLHAAERVGPGTGRQAVLDRVVSSYTPTLRALLHAREHSPRPLTPDSGGLVVSMPSTPDLPDLPAAGHEAQLLHLRYPDARLLTGPAATIPAVLEALGHCSWAHFACHGTQDLARPSNGALHLHDGPLTLRDIADLRLPRARFAFLSACETSRGGMVLADEALSLAATLQIAGFRDVVGTLWPIDDGYAREVADLVYENLARPDTPDPAAALHAAIAAVRSRHPDAVLVWAPYAHVGP</sequence>
<gene>
    <name evidence="2" type="ORF">GCM10010503_25740</name>
</gene>
<evidence type="ECO:0000259" key="1">
    <source>
        <dbReference type="Pfam" id="PF12770"/>
    </source>
</evidence>
<protein>
    <recommendedName>
        <fullName evidence="1">CHAT domain-containing protein</fullName>
    </recommendedName>
</protein>
<dbReference type="InterPro" id="IPR024983">
    <property type="entry name" value="CHAT_dom"/>
</dbReference>
<comment type="caution">
    <text evidence="2">The sequence shown here is derived from an EMBL/GenBank/DDBJ whole genome shotgun (WGS) entry which is preliminary data.</text>
</comment>
<feature type="domain" description="CHAT" evidence="1">
    <location>
        <begin position="734"/>
        <end position="1013"/>
    </location>
</feature>
<organism evidence="2 3">
    <name type="scientific">Streptomyces lucensis JCM 4490</name>
    <dbReference type="NCBI Taxonomy" id="1306176"/>
    <lineage>
        <taxon>Bacteria</taxon>
        <taxon>Bacillati</taxon>
        <taxon>Actinomycetota</taxon>
        <taxon>Actinomycetes</taxon>
        <taxon>Kitasatosporales</taxon>
        <taxon>Streptomycetaceae</taxon>
        <taxon>Streptomyces</taxon>
    </lineage>
</organism>
<proteinExistence type="predicted"/>
<evidence type="ECO:0000313" key="2">
    <source>
        <dbReference type="EMBL" id="GGW47695.1"/>
    </source>
</evidence>
<reference evidence="2" key="2">
    <citation type="submission" date="2020-09" db="EMBL/GenBank/DDBJ databases">
        <authorList>
            <person name="Sun Q."/>
            <person name="Ohkuma M."/>
        </authorList>
    </citation>
    <scope>NUCLEOTIDE SEQUENCE</scope>
    <source>
        <strain evidence="2">JCM 4490</strain>
    </source>
</reference>
<dbReference type="Proteomes" id="UP000620224">
    <property type="component" value="Unassembled WGS sequence"/>
</dbReference>
<dbReference type="EMBL" id="BMUE01000004">
    <property type="protein sequence ID" value="GGW47695.1"/>
    <property type="molecule type" value="Genomic_DNA"/>
</dbReference>
<dbReference type="Pfam" id="PF12770">
    <property type="entry name" value="CHAT"/>
    <property type="match status" value="1"/>
</dbReference>
<reference evidence="2" key="1">
    <citation type="journal article" date="2014" name="Int. J. Syst. Evol. Microbiol.">
        <title>Complete genome sequence of Corynebacterium casei LMG S-19264T (=DSM 44701T), isolated from a smear-ripened cheese.</title>
        <authorList>
            <consortium name="US DOE Joint Genome Institute (JGI-PGF)"/>
            <person name="Walter F."/>
            <person name="Albersmeier A."/>
            <person name="Kalinowski J."/>
            <person name="Ruckert C."/>
        </authorList>
    </citation>
    <scope>NUCLEOTIDE SEQUENCE</scope>
    <source>
        <strain evidence="2">JCM 4490</strain>
    </source>
</reference>